<dbReference type="OrthoDB" id="2233225at2"/>
<feature type="transmembrane region" description="Helical" evidence="1">
    <location>
        <begin position="76"/>
        <end position="95"/>
    </location>
</feature>
<dbReference type="AlphaFoldDB" id="A0A1Q2KWQ1"/>
<evidence type="ECO:0000259" key="2">
    <source>
        <dbReference type="Pfam" id="PF18160"/>
    </source>
</evidence>
<accession>A0A1Q2KWQ1</accession>
<dbReference type="NCBIfam" id="NF033631">
    <property type="entry name" value="SLATT_5"/>
    <property type="match status" value="1"/>
</dbReference>
<feature type="transmembrane region" description="Helical" evidence="1">
    <location>
        <begin position="46"/>
        <end position="64"/>
    </location>
</feature>
<organism evidence="3 4">
    <name type="scientific">Planococcus lenghuensis</name>
    <dbReference type="NCBI Taxonomy" id="2213202"/>
    <lineage>
        <taxon>Bacteria</taxon>
        <taxon>Bacillati</taxon>
        <taxon>Bacillota</taxon>
        <taxon>Bacilli</taxon>
        <taxon>Bacillales</taxon>
        <taxon>Caryophanaceae</taxon>
        <taxon>Planococcus</taxon>
    </lineage>
</organism>
<protein>
    <recommendedName>
        <fullName evidence="2">SMODS and SLOG-associating 2TM effector domain-containing protein</fullName>
    </recommendedName>
</protein>
<dbReference type="Pfam" id="PF18160">
    <property type="entry name" value="SLATT_5"/>
    <property type="match status" value="1"/>
</dbReference>
<evidence type="ECO:0000313" key="3">
    <source>
        <dbReference type="EMBL" id="AQQ52237.1"/>
    </source>
</evidence>
<dbReference type="InterPro" id="IPR041115">
    <property type="entry name" value="SLATT_5"/>
</dbReference>
<dbReference type="EMBL" id="CP019640">
    <property type="protein sequence ID" value="AQQ52237.1"/>
    <property type="molecule type" value="Genomic_DNA"/>
</dbReference>
<reference evidence="3 4" key="1">
    <citation type="submission" date="2017-02" db="EMBL/GenBank/DDBJ databases">
        <title>The complete genomic sequence of a novel cold adapted crude oil-degrading bacterium Planococcus qaidamina Y42.</title>
        <authorList>
            <person name="Yang R."/>
        </authorList>
    </citation>
    <scope>NUCLEOTIDE SEQUENCE [LARGE SCALE GENOMIC DNA]</scope>
    <source>
        <strain evidence="3 4">Y42</strain>
    </source>
</reference>
<evidence type="ECO:0000256" key="1">
    <source>
        <dbReference type="SAM" id="Phobius"/>
    </source>
</evidence>
<evidence type="ECO:0000313" key="4">
    <source>
        <dbReference type="Proteomes" id="UP000188184"/>
    </source>
</evidence>
<keyword evidence="1" id="KW-1133">Transmembrane helix</keyword>
<dbReference type="Proteomes" id="UP000188184">
    <property type="component" value="Chromosome"/>
</dbReference>
<keyword evidence="4" id="KW-1185">Reference proteome</keyword>
<keyword evidence="1" id="KW-0812">Transmembrane</keyword>
<name>A0A1Q2KWQ1_9BACL</name>
<proteinExistence type="predicted"/>
<feature type="transmembrane region" description="Helical" evidence="1">
    <location>
        <begin position="202"/>
        <end position="224"/>
    </location>
</feature>
<keyword evidence="1" id="KW-0472">Membrane</keyword>
<sequence>MKEIKKYQDRDINDEIEKKINTLNKTRDNRLEMSKRLTSYDDKWKVVFFFLNIEAVIFILLALSETNIDEILPGEIFSLFSGIFSIYVILLQYYINSLNYRERALRMHYHQLDIEDLILKFKVVFLKKKDPENSIEYSEAIKDYKTIMFKYQSILKNNENHSPIDNKVNEFYRSNIDSQKANKDCKLFRKWKPLDLTVDNTILYLNVFFTFGLLVILVGVLWVIS</sequence>
<dbReference type="KEGG" id="pmar:B0X71_03335"/>
<gene>
    <name evidence="3" type="ORF">B0X71_03335</name>
</gene>
<feature type="domain" description="SMODS and SLOG-associating 2TM effector" evidence="2">
    <location>
        <begin position="14"/>
        <end position="218"/>
    </location>
</feature>
<dbReference type="RefSeq" id="WP_077588112.1">
    <property type="nucleotide sequence ID" value="NZ_CP019640.1"/>
</dbReference>